<reference evidence="2 3" key="1">
    <citation type="submission" date="2019-01" db="EMBL/GenBank/DDBJ databases">
        <title>Sequencing the genomes of 1000 actinobacteria strains.</title>
        <authorList>
            <person name="Klenk H.-P."/>
        </authorList>
    </citation>
    <scope>NUCLEOTIDE SEQUENCE [LARGE SCALE GENOMIC DNA]</scope>
    <source>
        <strain evidence="2 3">DSM 43925</strain>
    </source>
</reference>
<feature type="signal peptide" evidence="1">
    <location>
        <begin position="1"/>
        <end position="25"/>
    </location>
</feature>
<sequence>MRLSTILRHAAIVGTAGLTLSIVGAGGASASASADKTLSGSCSSDPKGYSGSARYYYNSAGGDVFTKFTYTIGGRAGSKTDVAIDVYSDKNNAVDKWHGGWGTDSAKVGTKSTTVHIISPAKDKVYVKFWVRWDLPGLDPTCSFQTKRI</sequence>
<dbReference type="AlphaFoldDB" id="A0A438ML41"/>
<dbReference type="Proteomes" id="UP000284824">
    <property type="component" value="Unassembled WGS sequence"/>
</dbReference>
<proteinExistence type="predicted"/>
<organism evidence="2 3">
    <name type="scientific">Nonomuraea polychroma</name>
    <dbReference type="NCBI Taxonomy" id="46176"/>
    <lineage>
        <taxon>Bacteria</taxon>
        <taxon>Bacillati</taxon>
        <taxon>Actinomycetota</taxon>
        <taxon>Actinomycetes</taxon>
        <taxon>Streptosporangiales</taxon>
        <taxon>Streptosporangiaceae</taxon>
        <taxon>Nonomuraea</taxon>
    </lineage>
</organism>
<accession>A0A438ML41</accession>
<feature type="chain" id="PRO_5038422453" description="Peptidase inhibitor family I36" evidence="1">
    <location>
        <begin position="26"/>
        <end position="149"/>
    </location>
</feature>
<keyword evidence="3" id="KW-1185">Reference proteome</keyword>
<evidence type="ECO:0000313" key="2">
    <source>
        <dbReference type="EMBL" id="RVX46463.1"/>
    </source>
</evidence>
<comment type="caution">
    <text evidence="2">The sequence shown here is derived from an EMBL/GenBank/DDBJ whole genome shotgun (WGS) entry which is preliminary data.</text>
</comment>
<evidence type="ECO:0000256" key="1">
    <source>
        <dbReference type="SAM" id="SignalP"/>
    </source>
</evidence>
<keyword evidence="1" id="KW-0732">Signal</keyword>
<dbReference type="RefSeq" id="WP_127938660.1">
    <property type="nucleotide sequence ID" value="NZ_SAUN01000001.1"/>
</dbReference>
<evidence type="ECO:0000313" key="3">
    <source>
        <dbReference type="Proteomes" id="UP000284824"/>
    </source>
</evidence>
<dbReference type="EMBL" id="SAUN01000001">
    <property type="protein sequence ID" value="RVX46463.1"/>
    <property type="molecule type" value="Genomic_DNA"/>
</dbReference>
<name>A0A438ML41_9ACTN</name>
<evidence type="ECO:0008006" key="4">
    <source>
        <dbReference type="Google" id="ProtNLM"/>
    </source>
</evidence>
<protein>
    <recommendedName>
        <fullName evidence="4">Peptidase inhibitor family I36</fullName>
    </recommendedName>
</protein>
<gene>
    <name evidence="2" type="ORF">EDD27_9350</name>
</gene>
<dbReference type="OrthoDB" id="9824979at2"/>